<gene>
    <name evidence="4" type="ORF">D1B33_16375</name>
</gene>
<dbReference type="PROSITE" id="PS50977">
    <property type="entry name" value="HTH_TETR_2"/>
    <property type="match status" value="1"/>
</dbReference>
<feature type="domain" description="HTH tetR-type" evidence="3">
    <location>
        <begin position="10"/>
        <end position="70"/>
    </location>
</feature>
<dbReference type="RefSeq" id="WP_118877484.1">
    <property type="nucleotide sequence ID" value="NZ_QWEI01000012.1"/>
</dbReference>
<reference evidence="4 5" key="1">
    <citation type="submission" date="2018-08" db="EMBL/GenBank/DDBJ databases">
        <title>Lysinibacillus sp. YLB-03 draft genome sequence.</title>
        <authorList>
            <person name="Yu L."/>
        </authorList>
    </citation>
    <scope>NUCLEOTIDE SEQUENCE [LARGE SCALE GENOMIC DNA]</scope>
    <source>
        <strain evidence="4 5">YLB-03</strain>
    </source>
</reference>
<dbReference type="EMBL" id="QWEI01000012">
    <property type="protein sequence ID" value="RHW32743.1"/>
    <property type="molecule type" value="Genomic_DNA"/>
</dbReference>
<sequence length="202" mass="23381">MAEIHEKMAQKTKQEIKKAFLELVEEIGFSNVSVKKIAEQAGINRGTFYLHFVDKFDVMEQIQEELLKDLHARIELIAPKDVFKAIHEGQHYPPLLAIYQFVHDYAHELRVLLGDQGDPSFARKIKQIFGNTLIAQLTEVSYEGNDEEFRNYLFAFLTSAILGIIQEWLNDYEGKTVEDMAKIHYKLLGFIGNLSHLLRNQK</sequence>
<dbReference type="InterPro" id="IPR001647">
    <property type="entry name" value="HTH_TetR"/>
</dbReference>
<protein>
    <submittedName>
        <fullName evidence="4">TetR/AcrR family transcriptional regulator</fullName>
    </submittedName>
</protein>
<feature type="DNA-binding region" description="H-T-H motif" evidence="2">
    <location>
        <begin position="33"/>
        <end position="52"/>
    </location>
</feature>
<dbReference type="AlphaFoldDB" id="A0A396S3D6"/>
<organism evidence="4 5">
    <name type="scientific">Ureibacillus yapensis</name>
    <dbReference type="NCBI Taxonomy" id="2304605"/>
    <lineage>
        <taxon>Bacteria</taxon>
        <taxon>Bacillati</taxon>
        <taxon>Bacillota</taxon>
        <taxon>Bacilli</taxon>
        <taxon>Bacillales</taxon>
        <taxon>Caryophanaceae</taxon>
        <taxon>Ureibacillus</taxon>
    </lineage>
</organism>
<dbReference type="PRINTS" id="PR00455">
    <property type="entry name" value="HTHTETR"/>
</dbReference>
<dbReference type="PROSITE" id="PS01081">
    <property type="entry name" value="HTH_TETR_1"/>
    <property type="match status" value="1"/>
</dbReference>
<name>A0A396S3D6_9BACL</name>
<dbReference type="InterPro" id="IPR039532">
    <property type="entry name" value="TetR_C_Firmicutes"/>
</dbReference>
<dbReference type="SUPFAM" id="SSF46689">
    <property type="entry name" value="Homeodomain-like"/>
    <property type="match status" value="1"/>
</dbReference>
<evidence type="ECO:0000313" key="4">
    <source>
        <dbReference type="EMBL" id="RHW32743.1"/>
    </source>
</evidence>
<dbReference type="InterPro" id="IPR050624">
    <property type="entry name" value="HTH-type_Tx_Regulator"/>
</dbReference>
<evidence type="ECO:0000259" key="3">
    <source>
        <dbReference type="PROSITE" id="PS50977"/>
    </source>
</evidence>
<dbReference type="InterPro" id="IPR023772">
    <property type="entry name" value="DNA-bd_HTH_TetR-type_CS"/>
</dbReference>
<dbReference type="GO" id="GO:0003677">
    <property type="term" value="F:DNA binding"/>
    <property type="evidence" value="ECO:0007669"/>
    <property type="project" value="UniProtKB-UniRule"/>
</dbReference>
<dbReference type="PANTHER" id="PTHR43479:SF11">
    <property type="entry name" value="ACREF_ENVCD OPERON REPRESSOR-RELATED"/>
    <property type="match status" value="1"/>
</dbReference>
<keyword evidence="5" id="KW-1185">Reference proteome</keyword>
<dbReference type="Gene3D" id="1.10.357.10">
    <property type="entry name" value="Tetracycline Repressor, domain 2"/>
    <property type="match status" value="1"/>
</dbReference>
<evidence type="ECO:0000313" key="5">
    <source>
        <dbReference type="Proteomes" id="UP000265692"/>
    </source>
</evidence>
<dbReference type="InterPro" id="IPR009057">
    <property type="entry name" value="Homeodomain-like_sf"/>
</dbReference>
<comment type="caution">
    <text evidence="4">The sequence shown here is derived from an EMBL/GenBank/DDBJ whole genome shotgun (WGS) entry which is preliminary data.</text>
</comment>
<dbReference type="OrthoDB" id="9810250at2"/>
<dbReference type="PANTHER" id="PTHR43479">
    <property type="entry name" value="ACREF/ENVCD OPERON REPRESSOR-RELATED"/>
    <property type="match status" value="1"/>
</dbReference>
<evidence type="ECO:0000256" key="1">
    <source>
        <dbReference type="ARBA" id="ARBA00023125"/>
    </source>
</evidence>
<dbReference type="Pfam" id="PF00440">
    <property type="entry name" value="TetR_N"/>
    <property type="match status" value="1"/>
</dbReference>
<proteinExistence type="predicted"/>
<evidence type="ECO:0000256" key="2">
    <source>
        <dbReference type="PROSITE-ProRule" id="PRU00335"/>
    </source>
</evidence>
<accession>A0A396S3D6</accession>
<dbReference type="Pfam" id="PF14278">
    <property type="entry name" value="TetR_C_8"/>
    <property type="match status" value="1"/>
</dbReference>
<keyword evidence="1 2" id="KW-0238">DNA-binding</keyword>
<dbReference type="Proteomes" id="UP000265692">
    <property type="component" value="Unassembled WGS sequence"/>
</dbReference>